<proteinExistence type="predicted"/>
<evidence type="ECO:0000259" key="2">
    <source>
        <dbReference type="Pfam" id="PF02714"/>
    </source>
</evidence>
<comment type="caution">
    <text evidence="3">The sequence shown here is derived from an EMBL/GenBank/DDBJ whole genome shotgun (WGS) entry which is preliminary data.</text>
</comment>
<gene>
    <name evidence="3" type="ORF">Agub_g596</name>
</gene>
<reference evidence="3 4" key="1">
    <citation type="journal article" date="2021" name="Sci. Rep.">
        <title>Genome sequencing of the multicellular alga Astrephomene provides insights into convergent evolution of germ-soma differentiation.</title>
        <authorList>
            <person name="Yamashita S."/>
            <person name="Yamamoto K."/>
            <person name="Matsuzaki R."/>
            <person name="Suzuki S."/>
            <person name="Yamaguchi H."/>
            <person name="Hirooka S."/>
            <person name="Minakuchi Y."/>
            <person name="Miyagishima S."/>
            <person name="Kawachi M."/>
            <person name="Toyoda A."/>
            <person name="Nozaki H."/>
        </authorList>
    </citation>
    <scope>NUCLEOTIDE SEQUENCE [LARGE SCALE GENOMIC DNA]</scope>
    <source>
        <strain evidence="3 4">NIES-4017</strain>
    </source>
</reference>
<dbReference type="GO" id="GO:0005886">
    <property type="term" value="C:plasma membrane"/>
    <property type="evidence" value="ECO:0007669"/>
    <property type="project" value="TreeGrafter"/>
</dbReference>
<feature type="transmembrane region" description="Helical" evidence="1">
    <location>
        <begin position="35"/>
        <end position="56"/>
    </location>
</feature>
<feature type="non-terminal residue" evidence="3">
    <location>
        <position position="160"/>
    </location>
</feature>
<keyword evidence="1" id="KW-0472">Membrane</keyword>
<dbReference type="GO" id="GO:0005227">
    <property type="term" value="F:calcium-activated cation channel activity"/>
    <property type="evidence" value="ECO:0007669"/>
    <property type="project" value="InterPro"/>
</dbReference>
<name>A0AAD3DG42_9CHLO</name>
<evidence type="ECO:0000313" key="4">
    <source>
        <dbReference type="Proteomes" id="UP001054857"/>
    </source>
</evidence>
<dbReference type="AlphaFoldDB" id="A0AAD3DG42"/>
<dbReference type="EMBL" id="BMAR01000001">
    <property type="protein sequence ID" value="GFR40058.1"/>
    <property type="molecule type" value="Genomic_DNA"/>
</dbReference>
<dbReference type="PANTHER" id="PTHR13018:SF5">
    <property type="entry name" value="RE44586P"/>
    <property type="match status" value="1"/>
</dbReference>
<keyword evidence="1" id="KW-0812">Transmembrane</keyword>
<protein>
    <recommendedName>
        <fullName evidence="2">CSC1/OSCA1-like 7TM region domain-containing protein</fullName>
    </recommendedName>
</protein>
<organism evidence="3 4">
    <name type="scientific">Astrephomene gubernaculifera</name>
    <dbReference type="NCBI Taxonomy" id="47775"/>
    <lineage>
        <taxon>Eukaryota</taxon>
        <taxon>Viridiplantae</taxon>
        <taxon>Chlorophyta</taxon>
        <taxon>core chlorophytes</taxon>
        <taxon>Chlorophyceae</taxon>
        <taxon>CS clade</taxon>
        <taxon>Chlamydomonadales</taxon>
        <taxon>Astrephomenaceae</taxon>
        <taxon>Astrephomene</taxon>
    </lineage>
</organism>
<feature type="non-terminal residue" evidence="3">
    <location>
        <position position="1"/>
    </location>
</feature>
<evidence type="ECO:0000313" key="3">
    <source>
        <dbReference type="EMBL" id="GFR40058.1"/>
    </source>
</evidence>
<dbReference type="Proteomes" id="UP001054857">
    <property type="component" value="Unassembled WGS sequence"/>
</dbReference>
<feature type="transmembrane region" description="Helical" evidence="1">
    <location>
        <begin position="97"/>
        <end position="122"/>
    </location>
</feature>
<dbReference type="InterPro" id="IPR045122">
    <property type="entry name" value="Csc1-like"/>
</dbReference>
<accession>A0AAD3DG42</accession>
<dbReference type="PANTHER" id="PTHR13018">
    <property type="entry name" value="PROBABLE MEMBRANE PROTEIN DUF221-RELATED"/>
    <property type="match status" value="1"/>
</dbReference>
<dbReference type="InterPro" id="IPR003864">
    <property type="entry name" value="CSC1/OSCA1-like_7TM"/>
</dbReference>
<dbReference type="Pfam" id="PF02714">
    <property type="entry name" value="RSN1_7TM"/>
    <property type="match status" value="1"/>
</dbReference>
<evidence type="ECO:0000256" key="1">
    <source>
        <dbReference type="SAM" id="Phobius"/>
    </source>
</evidence>
<keyword evidence="1" id="KW-1133">Transmembrane helix</keyword>
<keyword evidence="4" id="KW-1185">Reference proteome</keyword>
<feature type="domain" description="CSC1/OSCA1-like 7TM region" evidence="2">
    <location>
        <begin position="1"/>
        <end position="159"/>
    </location>
</feature>
<sequence length="160" mass="17296">FIASFLAGALLNQIAQFVAAPGAVLSVLGTGAPQTASFFIAYILFSALVVSPIGALRPLSLLSLWVRSGLAATPRARARLWDPPAAKYAGSCPHHSMVLLLGLVYCVVHPLVLPACCCYFGLVGLLERYQHCYCWGRGYESGGRMWSQVFRQVMVSLYLS</sequence>